<evidence type="ECO:0000313" key="1">
    <source>
        <dbReference type="EMBL" id="GGR93511.1"/>
    </source>
</evidence>
<proteinExistence type="predicted"/>
<gene>
    <name evidence="1" type="ORF">GCM10008960_20620</name>
</gene>
<comment type="caution">
    <text evidence="1">The sequence shown here is derived from an EMBL/GenBank/DDBJ whole genome shotgun (WGS) entry which is preliminary data.</text>
</comment>
<reference evidence="2" key="1">
    <citation type="journal article" date="2019" name="Int. J. Syst. Evol. Microbiol.">
        <title>The Global Catalogue of Microorganisms (GCM) 10K type strain sequencing project: providing services to taxonomists for standard genome sequencing and annotation.</title>
        <authorList>
            <consortium name="The Broad Institute Genomics Platform"/>
            <consortium name="The Broad Institute Genome Sequencing Center for Infectious Disease"/>
            <person name="Wu L."/>
            <person name="Ma J."/>
        </authorList>
    </citation>
    <scope>NUCLEOTIDE SEQUENCE [LARGE SCALE GENOMIC DNA]</scope>
    <source>
        <strain evidence="2">JCM 31405</strain>
    </source>
</reference>
<accession>A0ABQ2S3H8</accession>
<keyword evidence="2" id="KW-1185">Reference proteome</keyword>
<dbReference type="Proteomes" id="UP000644548">
    <property type="component" value="Unassembled WGS sequence"/>
</dbReference>
<organism evidence="1 2">
    <name type="scientific">Deinococcus sedimenti</name>
    <dbReference type="NCBI Taxonomy" id="1867090"/>
    <lineage>
        <taxon>Bacteria</taxon>
        <taxon>Thermotogati</taxon>
        <taxon>Deinococcota</taxon>
        <taxon>Deinococci</taxon>
        <taxon>Deinococcales</taxon>
        <taxon>Deinococcaceae</taxon>
        <taxon>Deinococcus</taxon>
    </lineage>
</organism>
<dbReference type="EMBL" id="BMQN01000003">
    <property type="protein sequence ID" value="GGR93511.1"/>
    <property type="molecule type" value="Genomic_DNA"/>
</dbReference>
<name>A0ABQ2S3H8_9DEIO</name>
<evidence type="ECO:0000313" key="2">
    <source>
        <dbReference type="Proteomes" id="UP000644548"/>
    </source>
</evidence>
<sequence length="199" mass="21910">MGAVMKILAITLAATAIGALSIALISKRSSAVERVVTIEGSFDVYPTFKEAEKESPLIVVGNLRGDFEKARFFKATEESGMPYAEREIFVTKVLKNRLPNRVRPGDKLKFLEPAAIMDDAEGKRTLYQLGDYIGVKKAGGPLLFFLTASGFSGNFSLTNMNLSRIPMGQVPLEHYYSNKFEEKRALGILEDARLAGLLK</sequence>
<protein>
    <submittedName>
        <fullName evidence="1">Uncharacterized protein</fullName>
    </submittedName>
</protein>